<gene>
    <name evidence="2" type="ORF">ADICEAN_02199</name>
</gene>
<dbReference type="InterPro" id="IPR024422">
    <property type="entry name" value="Protein_unknown_function_OB"/>
</dbReference>
<dbReference type="STRING" id="1279009.ADICEAN_02199"/>
<dbReference type="AlphaFoldDB" id="M7NLK1"/>
<keyword evidence="1" id="KW-0732">Signal</keyword>
<reference evidence="2 3" key="1">
    <citation type="journal article" date="2013" name="Genome Announc.">
        <title>Draft Genome Sequence of Cesiribacter andamanensis Strain AMV16T, Isolated from a Soil Sample from a Mud Volcano in the Andaman Islands, India.</title>
        <authorList>
            <person name="Shivaji S."/>
            <person name="Ara S."/>
            <person name="Begum Z."/>
            <person name="Srinivas T.N."/>
            <person name="Singh A."/>
            <person name="Kumar Pinnaka A."/>
        </authorList>
    </citation>
    <scope>NUCLEOTIDE SEQUENCE [LARGE SCALE GENOMIC DNA]</scope>
    <source>
        <strain evidence="2 3">AMV16</strain>
    </source>
</reference>
<accession>M7NLK1</accession>
<name>M7NLK1_9BACT</name>
<keyword evidence="3" id="KW-1185">Reference proteome</keyword>
<sequence>MKKTLLFLGAILLLAAAAVAYLQYNKPHRNTSNEAPAYALSALELLQEYETDEAAANAKYLDKLLQVNGQLREYAQAQDGTYMLMLETGNPMAAVSSELLPGEGAKLSRYQPGDQLTFKGICTGKLMDVVLVRSVILEEEK</sequence>
<feature type="chain" id="PRO_5004082269" evidence="1">
    <location>
        <begin position="21"/>
        <end position="141"/>
    </location>
</feature>
<evidence type="ECO:0000256" key="1">
    <source>
        <dbReference type="SAM" id="SignalP"/>
    </source>
</evidence>
<dbReference type="eggNOG" id="ENOG5032YN7">
    <property type="taxonomic scope" value="Bacteria"/>
</dbReference>
<organism evidence="2 3">
    <name type="scientific">Cesiribacter andamanensis AMV16</name>
    <dbReference type="NCBI Taxonomy" id="1279009"/>
    <lineage>
        <taxon>Bacteria</taxon>
        <taxon>Pseudomonadati</taxon>
        <taxon>Bacteroidota</taxon>
        <taxon>Cytophagia</taxon>
        <taxon>Cytophagales</taxon>
        <taxon>Cesiribacteraceae</taxon>
        <taxon>Cesiribacter</taxon>
    </lineage>
</organism>
<protein>
    <submittedName>
        <fullName evidence="2">tRNA anti-like protein</fullName>
    </submittedName>
</protein>
<evidence type="ECO:0000313" key="2">
    <source>
        <dbReference type="EMBL" id="EMR02660.1"/>
    </source>
</evidence>
<dbReference type="Pfam" id="PF12869">
    <property type="entry name" value="tRNA_anti-like"/>
    <property type="match status" value="1"/>
</dbReference>
<dbReference type="EMBL" id="AODQ01000050">
    <property type="protein sequence ID" value="EMR02660.1"/>
    <property type="molecule type" value="Genomic_DNA"/>
</dbReference>
<dbReference type="OrthoDB" id="673558at2"/>
<dbReference type="RefSeq" id="WP_009195592.1">
    <property type="nucleotide sequence ID" value="NZ_AODQ01000050.1"/>
</dbReference>
<dbReference type="Proteomes" id="UP000011910">
    <property type="component" value="Unassembled WGS sequence"/>
</dbReference>
<evidence type="ECO:0000313" key="3">
    <source>
        <dbReference type="Proteomes" id="UP000011910"/>
    </source>
</evidence>
<feature type="signal peptide" evidence="1">
    <location>
        <begin position="1"/>
        <end position="20"/>
    </location>
</feature>
<comment type="caution">
    <text evidence="2">The sequence shown here is derived from an EMBL/GenBank/DDBJ whole genome shotgun (WGS) entry which is preliminary data.</text>
</comment>
<proteinExistence type="predicted"/>